<comment type="caution">
    <text evidence="1">The sequence shown here is derived from an EMBL/GenBank/DDBJ whole genome shotgun (WGS) entry which is preliminary data.</text>
</comment>
<protein>
    <submittedName>
        <fullName evidence="1">Uncharacterized protein</fullName>
    </submittedName>
</protein>
<organism evidence="1">
    <name type="scientific">marine sediment metagenome</name>
    <dbReference type="NCBI Taxonomy" id="412755"/>
    <lineage>
        <taxon>unclassified sequences</taxon>
        <taxon>metagenomes</taxon>
        <taxon>ecological metagenomes</taxon>
    </lineage>
</organism>
<name>A0A0F9NTK3_9ZZZZ</name>
<dbReference type="EMBL" id="LAZR01007534">
    <property type="protein sequence ID" value="KKM84637.1"/>
    <property type="molecule type" value="Genomic_DNA"/>
</dbReference>
<sequence>MRTIQFIPGAIATPNAITIPTGAPSIDVVVSSEIERLPTALGVGDHTAANVALSFGNHTQAQVIVCFDNHTQAQVIAGFADHAMADVALGVGNHTQAQVVATILDHPDLAHDLLVAIAAVGEAFGASGAGATDLSSATGQTIPGDSAAGGVQNNAAQAHVGSTTDLAHVAGANVDHAVGVAVVHGGGGGDLAHVVGAALAHGAAADPVVAAVPTRLSATTLSLNVNTVLGDLLVLTYQEVGEVVRAS</sequence>
<evidence type="ECO:0000313" key="1">
    <source>
        <dbReference type="EMBL" id="KKM84637.1"/>
    </source>
</evidence>
<dbReference type="AlphaFoldDB" id="A0A0F9NTK3"/>
<reference evidence="1" key="1">
    <citation type="journal article" date="2015" name="Nature">
        <title>Complex archaea that bridge the gap between prokaryotes and eukaryotes.</title>
        <authorList>
            <person name="Spang A."/>
            <person name="Saw J.H."/>
            <person name="Jorgensen S.L."/>
            <person name="Zaremba-Niedzwiedzka K."/>
            <person name="Martijn J."/>
            <person name="Lind A.E."/>
            <person name="van Eijk R."/>
            <person name="Schleper C."/>
            <person name="Guy L."/>
            <person name="Ettema T.J."/>
        </authorList>
    </citation>
    <scope>NUCLEOTIDE SEQUENCE</scope>
</reference>
<gene>
    <name evidence="1" type="ORF">LCGC14_1297100</name>
</gene>
<accession>A0A0F9NTK3</accession>
<proteinExistence type="predicted"/>